<dbReference type="InterPro" id="IPR044492">
    <property type="entry name" value="P_typ_ATPase_HD_dom"/>
</dbReference>
<keyword evidence="10" id="KW-0547">Nucleotide-binding</keyword>
<evidence type="ECO:0000256" key="8">
    <source>
        <dbReference type="ARBA" id="ARBA00039097"/>
    </source>
</evidence>
<dbReference type="GO" id="GO:0046872">
    <property type="term" value="F:metal ion binding"/>
    <property type="evidence" value="ECO:0007669"/>
    <property type="project" value="UniProtKB-KW"/>
</dbReference>
<keyword evidence="7 10" id="KW-0472">Membrane</keyword>
<dbReference type="InterPro" id="IPR008250">
    <property type="entry name" value="ATPase_P-typ_transduc_dom_A_sf"/>
</dbReference>
<dbReference type="SUPFAM" id="SSF81653">
    <property type="entry name" value="Calcium ATPase, transduction domain A"/>
    <property type="match status" value="1"/>
</dbReference>
<dbReference type="EMBL" id="FUKI01000040">
    <property type="protein sequence ID" value="SJM90094.1"/>
    <property type="molecule type" value="Genomic_DNA"/>
</dbReference>
<comment type="catalytic activity">
    <reaction evidence="9">
        <text>Zn(2+)(in) + ATP + H2O = Zn(2+)(out) + ADP + phosphate + H(+)</text>
        <dbReference type="Rhea" id="RHEA:20621"/>
        <dbReference type="ChEBI" id="CHEBI:15377"/>
        <dbReference type="ChEBI" id="CHEBI:15378"/>
        <dbReference type="ChEBI" id="CHEBI:29105"/>
        <dbReference type="ChEBI" id="CHEBI:30616"/>
        <dbReference type="ChEBI" id="CHEBI:43474"/>
        <dbReference type="ChEBI" id="CHEBI:456216"/>
        <dbReference type="EC" id="7.2.2.12"/>
    </reaction>
</comment>
<dbReference type="RefSeq" id="WP_087142392.1">
    <property type="nucleotide sequence ID" value="NZ_FUKI01000040.1"/>
</dbReference>
<evidence type="ECO:0000256" key="1">
    <source>
        <dbReference type="ARBA" id="ARBA00004370"/>
    </source>
</evidence>
<dbReference type="PANTHER" id="PTHR48085">
    <property type="entry name" value="CADMIUM/ZINC-TRANSPORTING ATPASE HMA2-RELATED"/>
    <property type="match status" value="1"/>
</dbReference>
<dbReference type="InterPro" id="IPR023214">
    <property type="entry name" value="HAD_sf"/>
</dbReference>
<feature type="transmembrane region" description="Helical" evidence="10">
    <location>
        <begin position="266"/>
        <end position="285"/>
    </location>
</feature>
<accession>A0A1R4H1H9</accession>
<feature type="transmembrane region" description="Helical" evidence="10">
    <location>
        <begin position="590"/>
        <end position="614"/>
    </location>
</feature>
<dbReference type="SUPFAM" id="SSF81665">
    <property type="entry name" value="Calcium ATPase, transmembrane domain M"/>
    <property type="match status" value="1"/>
</dbReference>
<name>A0A1R4H1H9_9GAMM</name>
<dbReference type="SUPFAM" id="SSF56784">
    <property type="entry name" value="HAD-like"/>
    <property type="match status" value="1"/>
</dbReference>
<dbReference type="SFLD" id="SFLDF00027">
    <property type="entry name" value="p-type_atpase"/>
    <property type="match status" value="1"/>
</dbReference>
<dbReference type="PRINTS" id="PR00119">
    <property type="entry name" value="CATATPASE"/>
</dbReference>
<keyword evidence="5" id="KW-1278">Translocase</keyword>
<organism evidence="12 13">
    <name type="scientific">Crenothrix polyspora</name>
    <dbReference type="NCBI Taxonomy" id="360316"/>
    <lineage>
        <taxon>Bacteria</taxon>
        <taxon>Pseudomonadati</taxon>
        <taxon>Pseudomonadota</taxon>
        <taxon>Gammaproteobacteria</taxon>
        <taxon>Methylococcales</taxon>
        <taxon>Crenotrichaceae</taxon>
        <taxon>Crenothrix</taxon>
    </lineage>
</organism>
<dbReference type="Gene3D" id="3.40.50.1000">
    <property type="entry name" value="HAD superfamily/HAD-like"/>
    <property type="match status" value="1"/>
</dbReference>
<dbReference type="NCBIfam" id="TIGR01494">
    <property type="entry name" value="ATPase_P-type"/>
    <property type="match status" value="1"/>
</dbReference>
<evidence type="ECO:0000256" key="2">
    <source>
        <dbReference type="ARBA" id="ARBA00006024"/>
    </source>
</evidence>
<dbReference type="InterPro" id="IPR001757">
    <property type="entry name" value="P_typ_ATPase"/>
</dbReference>
<dbReference type="Proteomes" id="UP000195667">
    <property type="component" value="Unassembled WGS sequence"/>
</dbReference>
<evidence type="ECO:0000313" key="12">
    <source>
        <dbReference type="EMBL" id="SJM90094.1"/>
    </source>
</evidence>
<dbReference type="InterPro" id="IPR027256">
    <property type="entry name" value="P-typ_ATPase_IB"/>
</dbReference>
<feature type="transmembrane region" description="Helical" evidence="10">
    <location>
        <begin position="101"/>
        <end position="132"/>
    </location>
</feature>
<evidence type="ECO:0000256" key="6">
    <source>
        <dbReference type="ARBA" id="ARBA00022989"/>
    </source>
</evidence>
<protein>
    <recommendedName>
        <fullName evidence="8">P-type Zn(2+) transporter</fullName>
        <ecNumber evidence="8">7.2.2.12</ecNumber>
    </recommendedName>
</protein>
<evidence type="ECO:0000256" key="3">
    <source>
        <dbReference type="ARBA" id="ARBA00022692"/>
    </source>
</evidence>
<gene>
    <name evidence="12" type="ORF">CRENPOLYSF1_1340004</name>
</gene>
<dbReference type="Gene3D" id="2.70.150.10">
    <property type="entry name" value="Calcium-transporting ATPase, cytoplasmic transduction domain A"/>
    <property type="match status" value="1"/>
</dbReference>
<evidence type="ECO:0000313" key="13">
    <source>
        <dbReference type="Proteomes" id="UP000195667"/>
    </source>
</evidence>
<dbReference type="InterPro" id="IPR036412">
    <property type="entry name" value="HAD-like_sf"/>
</dbReference>
<dbReference type="InterPro" id="IPR018303">
    <property type="entry name" value="ATPase_P-typ_P_site"/>
</dbReference>
<keyword evidence="4 10" id="KW-0479">Metal-binding</keyword>
<evidence type="ECO:0000256" key="5">
    <source>
        <dbReference type="ARBA" id="ARBA00022967"/>
    </source>
</evidence>
<dbReference type="GO" id="GO:0005886">
    <property type="term" value="C:plasma membrane"/>
    <property type="evidence" value="ECO:0007669"/>
    <property type="project" value="UniProtKB-SubCell"/>
</dbReference>
<dbReference type="SFLD" id="SFLDS00003">
    <property type="entry name" value="Haloacid_Dehalogenase"/>
    <property type="match status" value="1"/>
</dbReference>
<dbReference type="AlphaFoldDB" id="A0A1R4H1H9"/>
<dbReference type="Pfam" id="PF00702">
    <property type="entry name" value="Hydrolase"/>
    <property type="match status" value="1"/>
</dbReference>
<keyword evidence="12" id="KW-0378">Hydrolase</keyword>
<keyword evidence="6 10" id="KW-1133">Transmembrane helix</keyword>
<proteinExistence type="inferred from homology"/>
<dbReference type="SUPFAM" id="SSF81660">
    <property type="entry name" value="Metal cation-transporting ATPase, ATP-binding domain N"/>
    <property type="match status" value="1"/>
</dbReference>
<dbReference type="InterPro" id="IPR023298">
    <property type="entry name" value="ATPase_P-typ_TM_dom_sf"/>
</dbReference>
<dbReference type="PROSITE" id="PS00154">
    <property type="entry name" value="ATPASE_E1_E2"/>
    <property type="match status" value="1"/>
</dbReference>
<dbReference type="InterPro" id="IPR059000">
    <property type="entry name" value="ATPase_P-type_domA"/>
</dbReference>
<dbReference type="NCBIfam" id="TIGR01525">
    <property type="entry name" value="ATPase-IB_hvy"/>
    <property type="match status" value="1"/>
</dbReference>
<dbReference type="InterPro" id="IPR023299">
    <property type="entry name" value="ATPase_P-typ_cyto_dom_N"/>
</dbReference>
<comment type="similarity">
    <text evidence="2 10">Belongs to the cation transport ATPase (P-type) (TC 3.A.3) family. Type IB subfamily.</text>
</comment>
<feature type="transmembrane region" description="Helical" evidence="10">
    <location>
        <begin position="71"/>
        <end position="89"/>
    </location>
</feature>
<feature type="transmembrane region" description="Helical" evidence="10">
    <location>
        <begin position="291"/>
        <end position="318"/>
    </location>
</feature>
<evidence type="ECO:0000256" key="7">
    <source>
        <dbReference type="ARBA" id="ARBA00023136"/>
    </source>
</evidence>
<dbReference type="SFLD" id="SFLDG00002">
    <property type="entry name" value="C1.7:_P-type_atpase_like"/>
    <property type="match status" value="1"/>
</dbReference>
<reference evidence="13" key="1">
    <citation type="submission" date="2017-02" db="EMBL/GenBank/DDBJ databases">
        <authorList>
            <person name="Daims H."/>
        </authorList>
    </citation>
    <scope>NUCLEOTIDE SEQUENCE [LARGE SCALE GENOMIC DNA]</scope>
</reference>
<dbReference type="Pfam" id="PF00122">
    <property type="entry name" value="E1-E2_ATPase"/>
    <property type="match status" value="1"/>
</dbReference>
<evidence type="ECO:0000256" key="4">
    <source>
        <dbReference type="ARBA" id="ARBA00022723"/>
    </source>
</evidence>
<feature type="transmembrane region" description="Helical" evidence="10">
    <location>
        <begin position="12"/>
        <end position="35"/>
    </location>
</feature>
<dbReference type="Gene3D" id="3.40.1110.10">
    <property type="entry name" value="Calcium-transporting ATPase, cytoplasmic domain N"/>
    <property type="match status" value="1"/>
</dbReference>
<keyword evidence="13" id="KW-1185">Reference proteome</keyword>
<keyword evidence="10" id="KW-0067">ATP-binding</keyword>
<dbReference type="GO" id="GO:0016463">
    <property type="term" value="F:P-type zinc transporter activity"/>
    <property type="evidence" value="ECO:0007669"/>
    <property type="project" value="UniProtKB-EC"/>
</dbReference>
<dbReference type="OrthoDB" id="9814270at2"/>
<dbReference type="PANTHER" id="PTHR48085:SF5">
    <property type="entry name" value="CADMIUM_ZINC-TRANSPORTING ATPASE HMA4-RELATED"/>
    <property type="match status" value="1"/>
</dbReference>
<keyword evidence="10" id="KW-1003">Cell membrane</keyword>
<dbReference type="InterPro" id="IPR051014">
    <property type="entry name" value="Cation_Transport_ATPase_IB"/>
</dbReference>
<evidence type="ECO:0000259" key="11">
    <source>
        <dbReference type="Pfam" id="PF00122"/>
    </source>
</evidence>
<dbReference type="GO" id="GO:0005524">
    <property type="term" value="F:ATP binding"/>
    <property type="evidence" value="ECO:0007669"/>
    <property type="project" value="UniProtKB-UniRule"/>
</dbReference>
<dbReference type="EC" id="7.2.2.12" evidence="8"/>
<dbReference type="NCBIfam" id="TIGR01512">
    <property type="entry name" value="ATPase-IB2_Cd"/>
    <property type="match status" value="1"/>
</dbReference>
<evidence type="ECO:0000256" key="9">
    <source>
        <dbReference type="ARBA" id="ARBA00047308"/>
    </source>
</evidence>
<comment type="subcellular location">
    <subcellularLocation>
        <location evidence="10">Cell membrane</location>
    </subcellularLocation>
    <subcellularLocation>
        <location evidence="1">Membrane</location>
    </subcellularLocation>
</comment>
<dbReference type="GO" id="GO:0016887">
    <property type="term" value="F:ATP hydrolysis activity"/>
    <property type="evidence" value="ECO:0007669"/>
    <property type="project" value="InterPro"/>
</dbReference>
<feature type="domain" description="P-type ATPase A" evidence="11">
    <location>
        <begin position="151"/>
        <end position="249"/>
    </location>
</feature>
<evidence type="ECO:0000256" key="10">
    <source>
        <dbReference type="RuleBase" id="RU362081"/>
    </source>
</evidence>
<keyword evidence="3 10" id="KW-0812">Transmembrane</keyword>
<sequence length="647" mass="69248">MPKAPSTIAATPYESVIIIISLLGIIGFLILKYTLGLDHNIYTLSLSSQLTSAIAPVYQGHINYSTTIAQLPLLAVLLLGGLPLVYHLFIKLIQGDLGADFLAGIAIITSVVLNEYLAGSLVVLMLSGGAVLESYAVRKASSVLEALAKRMPSVAHRQSGDSLIDIDIQQVRIGDILLVLPHEICPVDGTVTAGNGTMDESYLTGEPYLMPKTTGSQVLSGAVNGNTALTIQADKLAIDSRYAKIMEVMHASEQHRPKLRRLGDQIGALYTPLTLIIAIIAWTSSGDVIRFLAVLVIATPCPLLIGIPITVIGSISLAAKREIIIKNPAILETIGQCRTAIFDKTGTLTYGRPSLTAIITKNYDEHELLQWVASLERYSKHPLSSAIITAAELTKLSLLPVTQMTESPGDGLQGNVDGKQLQVTSRKLFTAQYPDSSQVLPPVSNGLECIVLVDGRYAGTLKFRDAIRSDSSSFINHLRPNHALDRIMVVSGDKESEVRYLAEQVGIEHIYFSQSPEQKLALVREETIAAKTVYVGDGINDAPALTAATIGIAFGQNSDITGESADAVIMDSSLQKVDELFHIGVRMRKIALQSAIGGIVLSVVGMVAAALGYLTPVAGALVQEIIDMLAILNALRAAFPPKNLSDY</sequence>
<dbReference type="GO" id="GO:0015086">
    <property type="term" value="F:cadmium ion transmembrane transporter activity"/>
    <property type="evidence" value="ECO:0007669"/>
    <property type="project" value="TreeGrafter"/>
</dbReference>